<dbReference type="Proteomes" id="UP000324897">
    <property type="component" value="Chromosome 6"/>
</dbReference>
<proteinExistence type="predicted"/>
<accession>A0A5J9WV51</accession>
<organism evidence="1 2">
    <name type="scientific">Eragrostis curvula</name>
    <name type="common">weeping love grass</name>
    <dbReference type="NCBI Taxonomy" id="38414"/>
    <lineage>
        <taxon>Eukaryota</taxon>
        <taxon>Viridiplantae</taxon>
        <taxon>Streptophyta</taxon>
        <taxon>Embryophyta</taxon>
        <taxon>Tracheophyta</taxon>
        <taxon>Spermatophyta</taxon>
        <taxon>Magnoliopsida</taxon>
        <taxon>Liliopsida</taxon>
        <taxon>Poales</taxon>
        <taxon>Poaceae</taxon>
        <taxon>PACMAD clade</taxon>
        <taxon>Chloridoideae</taxon>
        <taxon>Eragrostideae</taxon>
        <taxon>Eragrostidinae</taxon>
        <taxon>Eragrostis</taxon>
    </lineage>
</organism>
<comment type="caution">
    <text evidence="1">The sequence shown here is derived from an EMBL/GenBank/DDBJ whole genome shotgun (WGS) entry which is preliminary data.</text>
</comment>
<evidence type="ECO:0000313" key="1">
    <source>
        <dbReference type="EMBL" id="TVU51767.1"/>
    </source>
</evidence>
<gene>
    <name evidence="1" type="ORF">EJB05_03211</name>
</gene>
<protein>
    <submittedName>
        <fullName evidence="1">Uncharacterized protein</fullName>
    </submittedName>
</protein>
<sequence length="151" mass="17281">IYYLDNLLCDHMIEDAMTTPRASLFTSSIIEKIAKADKKCLGEKRYSFGHLPWRDRAGTCYQNVGGDRQQAAGARPIHDISSDSDEAVCARGVRSVGAKRTMMSALLRRMLFQYVQRKQLSKGFTKISQDNRLRWRSQQRNLQPMLPSLQL</sequence>
<dbReference type="OrthoDB" id="10635373at2759"/>
<evidence type="ECO:0000313" key="2">
    <source>
        <dbReference type="Proteomes" id="UP000324897"/>
    </source>
</evidence>
<feature type="non-terminal residue" evidence="1">
    <location>
        <position position="151"/>
    </location>
</feature>
<reference evidence="1 2" key="1">
    <citation type="journal article" date="2019" name="Sci. Rep.">
        <title>A high-quality genome of Eragrostis curvula grass provides insights into Poaceae evolution and supports new strategies to enhance forage quality.</title>
        <authorList>
            <person name="Carballo J."/>
            <person name="Santos B.A.C.M."/>
            <person name="Zappacosta D."/>
            <person name="Garbus I."/>
            <person name="Selva J.P."/>
            <person name="Gallo C.A."/>
            <person name="Diaz A."/>
            <person name="Albertini E."/>
            <person name="Caccamo M."/>
            <person name="Echenique V."/>
        </authorList>
    </citation>
    <scope>NUCLEOTIDE SEQUENCE [LARGE SCALE GENOMIC DNA]</scope>
    <source>
        <strain evidence="2">cv. Victoria</strain>
        <tissue evidence="1">Leaf</tissue>
    </source>
</reference>
<name>A0A5J9WV51_9POAL</name>
<keyword evidence="2" id="KW-1185">Reference proteome</keyword>
<dbReference type="AlphaFoldDB" id="A0A5J9WV51"/>
<dbReference type="Gramene" id="TVU51767">
    <property type="protein sequence ID" value="TVU51767"/>
    <property type="gene ID" value="EJB05_03211"/>
</dbReference>
<dbReference type="EMBL" id="RWGY01000002">
    <property type="protein sequence ID" value="TVU51767.1"/>
    <property type="molecule type" value="Genomic_DNA"/>
</dbReference>
<feature type="non-terminal residue" evidence="1">
    <location>
        <position position="1"/>
    </location>
</feature>